<keyword evidence="3" id="KW-1185">Reference proteome</keyword>
<dbReference type="EMBL" id="JBFAEG010000047">
    <property type="protein sequence ID" value="MEU5713221.1"/>
    <property type="molecule type" value="Genomic_DNA"/>
</dbReference>
<evidence type="ECO:0000313" key="3">
    <source>
        <dbReference type="Proteomes" id="UP001551011"/>
    </source>
</evidence>
<organism evidence="2 3">
    <name type="scientific">Streptomyces flaveolus</name>
    <dbReference type="NCBI Taxonomy" id="67297"/>
    <lineage>
        <taxon>Bacteria</taxon>
        <taxon>Bacillati</taxon>
        <taxon>Actinomycetota</taxon>
        <taxon>Actinomycetes</taxon>
        <taxon>Kitasatosporales</taxon>
        <taxon>Streptomycetaceae</taxon>
        <taxon>Streptomyces</taxon>
    </lineage>
</organism>
<evidence type="ECO:0000313" key="2">
    <source>
        <dbReference type="EMBL" id="MEU5713221.1"/>
    </source>
</evidence>
<dbReference type="InterPro" id="IPR049240">
    <property type="entry name" value="DUF6875"/>
</dbReference>
<accession>A0ABV3AMP1</accession>
<dbReference type="RefSeq" id="WP_158712615.1">
    <property type="nucleotide sequence ID" value="NZ_JBFAEG010000047.1"/>
</dbReference>
<sequence>MSGELMTKAQDWVSGYTPRPHPDLGRSGVVCPYMVKALRRDYVHMVEFDATRGDEALMALARELLARMRRRADELGSDRIYLVNMVVPYGLPDDELKAMVERVHTALKPEWVEAGFMVGDFWPDHETTGLHNDDFRPFTSPLPLLGMRHIVPADLAFFVKHEREPGRRKWCLEMFRKNFATQLNEYWTRELEQAEADVERELAELSAAA</sequence>
<feature type="domain" description="DUF6875" evidence="1">
    <location>
        <begin position="8"/>
        <end position="185"/>
    </location>
</feature>
<evidence type="ECO:0000259" key="1">
    <source>
        <dbReference type="Pfam" id="PF21780"/>
    </source>
</evidence>
<protein>
    <submittedName>
        <fullName evidence="2">DUF6875 domain-containing protein</fullName>
    </submittedName>
</protein>
<gene>
    <name evidence="2" type="ORF">AB0H04_41500</name>
</gene>
<proteinExistence type="predicted"/>
<dbReference type="Proteomes" id="UP001551011">
    <property type="component" value="Unassembled WGS sequence"/>
</dbReference>
<comment type="caution">
    <text evidence="2">The sequence shown here is derived from an EMBL/GenBank/DDBJ whole genome shotgun (WGS) entry which is preliminary data.</text>
</comment>
<reference evidence="2 3" key="1">
    <citation type="submission" date="2024-06" db="EMBL/GenBank/DDBJ databases">
        <title>The Natural Products Discovery Center: Release of the First 8490 Sequenced Strains for Exploring Actinobacteria Biosynthetic Diversity.</title>
        <authorList>
            <person name="Kalkreuter E."/>
            <person name="Kautsar S.A."/>
            <person name="Yang D."/>
            <person name="Bader C.D."/>
            <person name="Teijaro C.N."/>
            <person name="Fluegel L."/>
            <person name="Davis C.M."/>
            <person name="Simpson J.R."/>
            <person name="Lauterbach L."/>
            <person name="Steele A.D."/>
            <person name="Gui C."/>
            <person name="Meng S."/>
            <person name="Li G."/>
            <person name="Viehrig K."/>
            <person name="Ye F."/>
            <person name="Su P."/>
            <person name="Kiefer A.F."/>
            <person name="Nichols A."/>
            <person name="Cepeda A.J."/>
            <person name="Yan W."/>
            <person name="Fan B."/>
            <person name="Jiang Y."/>
            <person name="Adhikari A."/>
            <person name="Zheng C.-J."/>
            <person name="Schuster L."/>
            <person name="Cowan T.M."/>
            <person name="Smanski M.J."/>
            <person name="Chevrette M.G."/>
            <person name="De Carvalho L.P.S."/>
            <person name="Shen B."/>
        </authorList>
    </citation>
    <scope>NUCLEOTIDE SEQUENCE [LARGE SCALE GENOMIC DNA]</scope>
    <source>
        <strain evidence="2 3">NPDC020594</strain>
    </source>
</reference>
<dbReference type="Pfam" id="PF21780">
    <property type="entry name" value="DUF6875"/>
    <property type="match status" value="1"/>
</dbReference>
<name>A0ABV3AMP1_9ACTN</name>